<dbReference type="InterPro" id="IPR027417">
    <property type="entry name" value="P-loop_NTPase"/>
</dbReference>
<comment type="catalytic activity">
    <reaction evidence="5">
        <text>ATP + H2O = ADP + phosphate + H(+)</text>
        <dbReference type="Rhea" id="RHEA:13065"/>
        <dbReference type="ChEBI" id="CHEBI:15377"/>
        <dbReference type="ChEBI" id="CHEBI:15378"/>
        <dbReference type="ChEBI" id="CHEBI:30616"/>
        <dbReference type="ChEBI" id="CHEBI:43474"/>
        <dbReference type="ChEBI" id="CHEBI:456216"/>
    </reaction>
</comment>
<evidence type="ECO:0000259" key="7">
    <source>
        <dbReference type="PROSITE" id="PS50893"/>
    </source>
</evidence>
<organism evidence="8 9">
    <name type="scientific">Enterococcus cecorum</name>
    <dbReference type="NCBI Taxonomy" id="44008"/>
    <lineage>
        <taxon>Bacteria</taxon>
        <taxon>Bacillati</taxon>
        <taxon>Bacillota</taxon>
        <taxon>Bacilli</taxon>
        <taxon>Lactobacillales</taxon>
        <taxon>Enterococcaceae</taxon>
        <taxon>Enterococcus</taxon>
    </lineage>
</organism>
<comment type="caution">
    <text evidence="8">The sequence shown here is derived from an EMBL/GenBank/DDBJ whole genome shotgun (WGS) entry which is preliminary data.</text>
</comment>
<evidence type="ECO:0000256" key="1">
    <source>
        <dbReference type="ARBA" id="ARBA00005417"/>
    </source>
</evidence>
<evidence type="ECO:0000256" key="2">
    <source>
        <dbReference type="ARBA" id="ARBA00022448"/>
    </source>
</evidence>
<reference evidence="8 9" key="1">
    <citation type="submission" date="2015-06" db="EMBL/GenBank/DDBJ databases">
        <title>The Genome Sequence of Enterococcus cecorum 170AEA1.</title>
        <authorList>
            <consortium name="The Broad Institute Genomics Platform"/>
            <consortium name="The Broad Institute Genome Sequencing Center for Infectious Disease"/>
            <person name="Earl A.M."/>
            <person name="Van Tyne D."/>
            <person name="Lebreton F."/>
            <person name="Saavedra J.T."/>
            <person name="Gilmore M.S."/>
            <person name="Manson McGuire A."/>
            <person name="Clock S."/>
            <person name="Crupain M."/>
            <person name="Rangan U."/>
            <person name="Young S."/>
            <person name="Abouelleil A."/>
            <person name="Cao P."/>
            <person name="Chapman S.B."/>
            <person name="Griggs A."/>
            <person name="Priest M."/>
            <person name="Shea T."/>
            <person name="Wortman J."/>
            <person name="Nusbaum C."/>
            <person name="Birren B."/>
        </authorList>
    </citation>
    <scope>NUCLEOTIDE SEQUENCE [LARGE SCALE GENOMIC DNA]</scope>
    <source>
        <strain evidence="8 9">170AEA1</strain>
    </source>
</reference>
<dbReference type="InterPro" id="IPR003439">
    <property type="entry name" value="ABC_transporter-like_ATP-bd"/>
</dbReference>
<dbReference type="AlphaFoldDB" id="A0A366SIT3"/>
<dbReference type="GO" id="GO:0022857">
    <property type="term" value="F:transmembrane transporter activity"/>
    <property type="evidence" value="ECO:0007669"/>
    <property type="project" value="TreeGrafter"/>
</dbReference>
<dbReference type="PROSITE" id="PS00211">
    <property type="entry name" value="ABC_TRANSPORTER_1"/>
    <property type="match status" value="1"/>
</dbReference>
<evidence type="ECO:0000256" key="3">
    <source>
        <dbReference type="ARBA" id="ARBA00022741"/>
    </source>
</evidence>
<dbReference type="Gene3D" id="3.40.50.300">
    <property type="entry name" value="P-loop containing nucleotide triphosphate hydrolases"/>
    <property type="match status" value="1"/>
</dbReference>
<dbReference type="InterPro" id="IPR017871">
    <property type="entry name" value="ABC_transporter-like_CS"/>
</dbReference>
<feature type="domain" description="ABC transporter" evidence="7">
    <location>
        <begin position="2"/>
        <end position="235"/>
    </location>
</feature>
<evidence type="ECO:0000256" key="4">
    <source>
        <dbReference type="ARBA" id="ARBA00022840"/>
    </source>
</evidence>
<comment type="function">
    <text evidence="6">Part of the ABC transporter FtsEX involved in cellular division. Has ATPase activity. Essential for cell division and viability.</text>
</comment>
<keyword evidence="4" id="KW-0067">ATP-binding</keyword>
<dbReference type="Pfam" id="PF00005">
    <property type="entry name" value="ABC_tran"/>
    <property type="match status" value="1"/>
</dbReference>
<sequence length="236" mass="26865">MIKVENIGKVYKNGCRALQNVSFKINQGEFVYVVGPSGSGKTTLFNLLTRQEELTTGKILMGNTPIHRLKDHQIYQLRRQIGIVGQEDLFLPRQTVRQNLDFPLQALSIKKNDRDYRIREVLLQVGMNAYIDAYPEEMSVGQQKRIAIARAIINHPFVLIADEPTANLDIKTAFEMMKLFFKLNNQGMTVLISTHDSTMVNTLKKRVLELSLGHLIRDDKSGGYSTINDPKDIYVL</sequence>
<dbReference type="FunFam" id="3.40.50.300:FF:000056">
    <property type="entry name" value="Cell division ATP-binding protein FtsE"/>
    <property type="match status" value="1"/>
</dbReference>
<evidence type="ECO:0000313" key="9">
    <source>
        <dbReference type="Proteomes" id="UP000252800"/>
    </source>
</evidence>
<gene>
    <name evidence="8" type="ORF">EB18_00181</name>
</gene>
<evidence type="ECO:0000256" key="6">
    <source>
        <dbReference type="ARBA" id="ARBA00055994"/>
    </source>
</evidence>
<dbReference type="SMART" id="SM00382">
    <property type="entry name" value="AAA"/>
    <property type="match status" value="1"/>
</dbReference>
<protein>
    <recommendedName>
        <fullName evidence="7">ABC transporter domain-containing protein</fullName>
    </recommendedName>
</protein>
<dbReference type="GO" id="GO:0016887">
    <property type="term" value="F:ATP hydrolysis activity"/>
    <property type="evidence" value="ECO:0007669"/>
    <property type="project" value="InterPro"/>
</dbReference>
<dbReference type="SUPFAM" id="SSF52540">
    <property type="entry name" value="P-loop containing nucleoside triphosphate hydrolases"/>
    <property type="match status" value="1"/>
</dbReference>
<dbReference type="GO" id="GO:0005524">
    <property type="term" value="F:ATP binding"/>
    <property type="evidence" value="ECO:0007669"/>
    <property type="project" value="UniProtKB-KW"/>
</dbReference>
<accession>A0A366SIT3</accession>
<evidence type="ECO:0000256" key="5">
    <source>
        <dbReference type="ARBA" id="ARBA00049360"/>
    </source>
</evidence>
<dbReference type="InterPro" id="IPR003593">
    <property type="entry name" value="AAA+_ATPase"/>
</dbReference>
<dbReference type="InterPro" id="IPR015854">
    <property type="entry name" value="ABC_transpr_LolD-like"/>
</dbReference>
<keyword evidence="3" id="KW-0547">Nucleotide-binding</keyword>
<dbReference type="PANTHER" id="PTHR24220:SF470">
    <property type="entry name" value="CELL DIVISION ATP-BINDING PROTEIN FTSE"/>
    <property type="match status" value="1"/>
</dbReference>
<comment type="similarity">
    <text evidence="1">Belongs to the ABC transporter superfamily.</text>
</comment>
<dbReference type="Proteomes" id="UP000252800">
    <property type="component" value="Unassembled WGS sequence"/>
</dbReference>
<dbReference type="PROSITE" id="PS50893">
    <property type="entry name" value="ABC_TRANSPORTER_2"/>
    <property type="match status" value="1"/>
</dbReference>
<dbReference type="GO" id="GO:0005886">
    <property type="term" value="C:plasma membrane"/>
    <property type="evidence" value="ECO:0007669"/>
    <property type="project" value="UniProtKB-ARBA"/>
</dbReference>
<name>A0A366SIT3_9ENTE</name>
<dbReference type="RefSeq" id="WP_113783608.1">
    <property type="nucleotide sequence ID" value="NZ_KZ845739.1"/>
</dbReference>
<keyword evidence="2" id="KW-0813">Transport</keyword>
<dbReference type="EMBL" id="LEOY01000002">
    <property type="protein sequence ID" value="RBR31758.1"/>
    <property type="molecule type" value="Genomic_DNA"/>
</dbReference>
<evidence type="ECO:0000313" key="8">
    <source>
        <dbReference type="EMBL" id="RBR31758.1"/>
    </source>
</evidence>
<dbReference type="PANTHER" id="PTHR24220">
    <property type="entry name" value="IMPORT ATP-BINDING PROTEIN"/>
    <property type="match status" value="1"/>
</dbReference>
<proteinExistence type="inferred from homology"/>